<evidence type="ECO:0000313" key="3">
    <source>
        <dbReference type="Proteomes" id="UP000299102"/>
    </source>
</evidence>
<protein>
    <submittedName>
        <fullName evidence="2">Uncharacterized protein</fullName>
    </submittedName>
</protein>
<sequence>MRARYDAGDERSRRHIRVNGRRPTSHRYTLARGRGVISSNGRGLLYATLSVAFAFHSDPDTVPGFNPDRALDCPTLGFDPDSILHFSPGSDKGIE</sequence>
<proteinExistence type="predicted"/>
<dbReference type="AlphaFoldDB" id="A0A4C1VTR8"/>
<name>A0A4C1VTR8_EUMVA</name>
<reference evidence="2 3" key="1">
    <citation type="journal article" date="2019" name="Commun. Biol.">
        <title>The bagworm genome reveals a unique fibroin gene that provides high tensile strength.</title>
        <authorList>
            <person name="Kono N."/>
            <person name="Nakamura H."/>
            <person name="Ohtoshi R."/>
            <person name="Tomita M."/>
            <person name="Numata K."/>
            <person name="Arakawa K."/>
        </authorList>
    </citation>
    <scope>NUCLEOTIDE SEQUENCE [LARGE SCALE GENOMIC DNA]</scope>
</reference>
<accession>A0A4C1VTR8</accession>
<feature type="compositionally biased region" description="Basic and acidic residues" evidence="1">
    <location>
        <begin position="1"/>
        <end position="12"/>
    </location>
</feature>
<comment type="caution">
    <text evidence="2">The sequence shown here is derived from an EMBL/GenBank/DDBJ whole genome shotgun (WGS) entry which is preliminary data.</text>
</comment>
<evidence type="ECO:0000313" key="2">
    <source>
        <dbReference type="EMBL" id="GBP42111.1"/>
    </source>
</evidence>
<keyword evidence="3" id="KW-1185">Reference proteome</keyword>
<organism evidence="2 3">
    <name type="scientific">Eumeta variegata</name>
    <name type="common">Bagworm moth</name>
    <name type="synonym">Eumeta japonica</name>
    <dbReference type="NCBI Taxonomy" id="151549"/>
    <lineage>
        <taxon>Eukaryota</taxon>
        <taxon>Metazoa</taxon>
        <taxon>Ecdysozoa</taxon>
        <taxon>Arthropoda</taxon>
        <taxon>Hexapoda</taxon>
        <taxon>Insecta</taxon>
        <taxon>Pterygota</taxon>
        <taxon>Neoptera</taxon>
        <taxon>Endopterygota</taxon>
        <taxon>Lepidoptera</taxon>
        <taxon>Glossata</taxon>
        <taxon>Ditrysia</taxon>
        <taxon>Tineoidea</taxon>
        <taxon>Psychidae</taxon>
        <taxon>Oiketicinae</taxon>
        <taxon>Eumeta</taxon>
    </lineage>
</organism>
<dbReference type="EMBL" id="BGZK01000412">
    <property type="protein sequence ID" value="GBP42111.1"/>
    <property type="molecule type" value="Genomic_DNA"/>
</dbReference>
<dbReference type="Proteomes" id="UP000299102">
    <property type="component" value="Unassembled WGS sequence"/>
</dbReference>
<evidence type="ECO:0000256" key="1">
    <source>
        <dbReference type="SAM" id="MobiDB-lite"/>
    </source>
</evidence>
<feature type="region of interest" description="Disordered" evidence="1">
    <location>
        <begin position="1"/>
        <end position="24"/>
    </location>
</feature>
<feature type="compositionally biased region" description="Basic residues" evidence="1">
    <location>
        <begin position="13"/>
        <end position="24"/>
    </location>
</feature>
<gene>
    <name evidence="2" type="ORF">EVAR_21115_1</name>
</gene>